<evidence type="ECO:0008006" key="3">
    <source>
        <dbReference type="Google" id="ProtNLM"/>
    </source>
</evidence>
<organism evidence="1 2">
    <name type="scientific">Paraburkholderia denitrificans</name>
    <dbReference type="NCBI Taxonomy" id="694025"/>
    <lineage>
        <taxon>Bacteria</taxon>
        <taxon>Pseudomonadati</taxon>
        <taxon>Pseudomonadota</taxon>
        <taxon>Betaproteobacteria</taxon>
        <taxon>Burkholderiales</taxon>
        <taxon>Burkholderiaceae</taxon>
        <taxon>Paraburkholderia</taxon>
    </lineage>
</organism>
<evidence type="ECO:0000313" key="1">
    <source>
        <dbReference type="EMBL" id="MFC5429593.1"/>
    </source>
</evidence>
<proteinExistence type="predicted"/>
<dbReference type="Proteomes" id="UP001596103">
    <property type="component" value="Unassembled WGS sequence"/>
</dbReference>
<accession>A0ABW0J941</accession>
<dbReference type="SUPFAM" id="SSF53335">
    <property type="entry name" value="S-adenosyl-L-methionine-dependent methyltransferases"/>
    <property type="match status" value="1"/>
</dbReference>
<dbReference type="RefSeq" id="WP_377711627.1">
    <property type="nucleotide sequence ID" value="NZ_JBHSMP010000013.1"/>
</dbReference>
<protein>
    <recommendedName>
        <fullName evidence="3">Methyltransferase FkbM domain-containing protein</fullName>
    </recommendedName>
</protein>
<reference evidence="2" key="1">
    <citation type="journal article" date="2019" name="Int. J. Syst. Evol. Microbiol.">
        <title>The Global Catalogue of Microorganisms (GCM) 10K type strain sequencing project: providing services to taxonomists for standard genome sequencing and annotation.</title>
        <authorList>
            <consortium name="The Broad Institute Genomics Platform"/>
            <consortium name="The Broad Institute Genome Sequencing Center for Infectious Disease"/>
            <person name="Wu L."/>
            <person name="Ma J."/>
        </authorList>
    </citation>
    <scope>NUCLEOTIDE SEQUENCE [LARGE SCALE GENOMIC DNA]</scope>
    <source>
        <strain evidence="2">CCUG 56042</strain>
    </source>
</reference>
<comment type="caution">
    <text evidence="1">The sequence shown here is derived from an EMBL/GenBank/DDBJ whole genome shotgun (WGS) entry which is preliminary data.</text>
</comment>
<gene>
    <name evidence="1" type="ORF">ACFPTO_12405</name>
</gene>
<dbReference type="InterPro" id="IPR029063">
    <property type="entry name" value="SAM-dependent_MTases_sf"/>
</dbReference>
<sequence length="269" mass="29909">MLNHEDALALLDQMTRDGAELRRFFLMNRLMDVTQGIVQHGPLAGFNIGNRATWRASDNSAKLLGLYEQEVCGLLDQLSESRSTLVDLGGADGFYAVGMVAVGKYAESRCFEISNESRENLREIAAANGVCEKVHIYGEATQYFAQGLWAAGVDFSKSVVLVDIESAEFDVLTDECLYNLRNAHVIVEIHDFVLIGGVGKRKYADLLERVNKVFDVREIKTGARDLSGIPILSDHWTDTDRWLLCSESRAKLMSWLHLSPRNGTPKVGP</sequence>
<evidence type="ECO:0000313" key="2">
    <source>
        <dbReference type="Proteomes" id="UP001596103"/>
    </source>
</evidence>
<keyword evidence="2" id="KW-1185">Reference proteome</keyword>
<name>A0ABW0J941_9BURK</name>
<dbReference type="Gene3D" id="3.40.50.150">
    <property type="entry name" value="Vaccinia Virus protein VP39"/>
    <property type="match status" value="1"/>
</dbReference>
<dbReference type="EMBL" id="JBHSMP010000013">
    <property type="protein sequence ID" value="MFC5429593.1"/>
    <property type="molecule type" value="Genomic_DNA"/>
</dbReference>